<protein>
    <submittedName>
        <fullName evidence="4">DUF2813 domain-containing protein</fullName>
    </submittedName>
</protein>
<name>A0A2S7F6B3_CLOBU</name>
<dbReference type="SUPFAM" id="SSF52540">
    <property type="entry name" value="P-loop containing nucleoside triphosphate hydrolases"/>
    <property type="match status" value="1"/>
</dbReference>
<dbReference type="InterPro" id="IPR051396">
    <property type="entry name" value="Bact_Antivir_Def_Nuclease"/>
</dbReference>
<proteinExistence type="predicted"/>
<dbReference type="Pfam" id="PF20469">
    <property type="entry name" value="OLD-like_TOPRIM"/>
    <property type="match status" value="1"/>
</dbReference>
<reference evidence="3 5" key="1">
    <citation type="submission" date="2016-01" db="EMBL/GenBank/DDBJ databases">
        <title>Characterization of the Clostridium difficile lineages that are prevalent in Hong Kong and China.</title>
        <authorList>
            <person name="Kwok J.S.-L."/>
            <person name="Lam W.-Y."/>
            <person name="Ip M."/>
            <person name="Chan T.-F."/>
            <person name="Hawkey P.M."/>
            <person name="Tsui S.K.-W."/>
        </authorList>
    </citation>
    <scope>NUCLEOTIDE SEQUENCE [LARGE SCALE GENOMIC DNA]</scope>
    <source>
        <strain evidence="3 5">300064</strain>
    </source>
</reference>
<sequence>MKITEIQVKNFRILQDLKLDLEETLSIIIGKNNCGKTSLLSVLNKFIGDKSSSNNFTYDDFNIELKKELYSCIKDINNEWGKREGITLLIYIEYVESDNLSNISDLMLDLNPDNTKVVLKFEYIIDDDNFNKMRQTFKEYKDKHVALSADELGCFENFIKVHHKKFFKISRKAVQFDYVAQDINSDEFIDLDKKKVDISKIINFKYIGAHRSITNIENDGTLSNLSSKYYEKTEVNDSQNKAIDKFENALIETDSKLSLVYDDLFKDVVEKVKKFGGMKKDETVIKVVSSLQRRELLKGNTTVVYDDNSHYLPESYNGLGYLNLISMIFEIETLLSEFRKDNKKEMKPADVNLLFIEEPEAHTHPQMQYIFIKNIKDILREGSDGSDGNKNFELQTIITTHSSHIVSECEFDDIKYFKRNSFNSIESKNLKLLEIEYGKEKEMGKTHFKFLKQYLTLNRAEIFFADKVILIEGDTERILIPAMMKKIDEVYSNNDDSLPLLSQNISIIEVGNYSQIFDKFIAFIGIKSLIITDIDACKLIDDKDDNGEVKKNKDGTDKQKGQAVPVKDSTYTSNGALKHYYKKKIENYLRNGLVKEIDYLKNLDNKDKILVKENGEWTMSPDGYLMIVYQVEEVNEDGESYNARSFEDAFFHINRKLIINNKDGFKSLKNISYFDKIEPSTGNHIYESYMLAENCIQSKPSFAMDVLLNSVSNDKSNYSNWEIPKYIKDGLLWLKKN</sequence>
<evidence type="ECO:0000313" key="3">
    <source>
        <dbReference type="EMBL" id="PPV12412.1"/>
    </source>
</evidence>
<dbReference type="CDD" id="cd01026">
    <property type="entry name" value="TOPRIM_OLD"/>
    <property type="match status" value="1"/>
</dbReference>
<dbReference type="GeneID" id="92946202"/>
<reference evidence="4 6" key="2">
    <citation type="submission" date="2019-05" db="EMBL/GenBank/DDBJ databases">
        <authorList>
            <person name="Schori C."/>
            <person name="Ahrens C."/>
        </authorList>
    </citation>
    <scope>NUCLEOTIDE SEQUENCE [LARGE SCALE GENOMIC DNA]</scope>
    <source>
        <strain evidence="4 6">DSM 10702</strain>
    </source>
</reference>
<dbReference type="InterPro" id="IPR027417">
    <property type="entry name" value="P-loop_NTPase"/>
</dbReference>
<dbReference type="PANTHER" id="PTHR43581:SF4">
    <property type="entry name" value="ATP_GTP PHOSPHATASE"/>
    <property type="match status" value="1"/>
</dbReference>
<dbReference type="Proteomes" id="UP000515243">
    <property type="component" value="Chromosome 2"/>
</dbReference>
<dbReference type="EMBL" id="CP040627">
    <property type="protein sequence ID" value="QMW92917.1"/>
    <property type="molecule type" value="Genomic_DNA"/>
</dbReference>
<dbReference type="InterPro" id="IPR034139">
    <property type="entry name" value="TOPRIM_OLD"/>
</dbReference>
<dbReference type="InterPro" id="IPR041685">
    <property type="entry name" value="AAA_GajA/Old/RecF-like"/>
</dbReference>
<dbReference type="RefSeq" id="WP_035765375.1">
    <property type="nucleotide sequence ID" value="NZ_AP019717.1"/>
</dbReference>
<organism evidence="3 5">
    <name type="scientific">Clostridium butyricum</name>
    <dbReference type="NCBI Taxonomy" id="1492"/>
    <lineage>
        <taxon>Bacteria</taxon>
        <taxon>Bacillati</taxon>
        <taxon>Bacillota</taxon>
        <taxon>Clostridia</taxon>
        <taxon>Eubacteriales</taxon>
        <taxon>Clostridiaceae</taxon>
        <taxon>Clostridium</taxon>
    </lineage>
</organism>
<feature type="domain" description="OLD protein-like TOPRIM" evidence="2">
    <location>
        <begin position="463"/>
        <end position="535"/>
    </location>
</feature>
<dbReference type="Gene3D" id="3.40.50.300">
    <property type="entry name" value="P-loop containing nucleotide triphosphate hydrolases"/>
    <property type="match status" value="1"/>
</dbReference>
<gene>
    <name evidence="3" type="ORF">AWN73_18830</name>
    <name evidence="4" type="ORF">FF104_18485</name>
</gene>
<dbReference type="PANTHER" id="PTHR43581">
    <property type="entry name" value="ATP/GTP PHOSPHATASE"/>
    <property type="match status" value="1"/>
</dbReference>
<dbReference type="Pfam" id="PF13175">
    <property type="entry name" value="AAA_15"/>
    <property type="match status" value="1"/>
</dbReference>
<evidence type="ECO:0000259" key="2">
    <source>
        <dbReference type="Pfam" id="PF20469"/>
    </source>
</evidence>
<dbReference type="AlphaFoldDB" id="A0A2S7F6B3"/>
<evidence type="ECO:0000313" key="6">
    <source>
        <dbReference type="Proteomes" id="UP000515243"/>
    </source>
</evidence>
<dbReference type="Proteomes" id="UP000238081">
    <property type="component" value="Unassembled WGS sequence"/>
</dbReference>
<dbReference type="EMBL" id="LRDH01000145">
    <property type="protein sequence ID" value="PPV12412.1"/>
    <property type="molecule type" value="Genomic_DNA"/>
</dbReference>
<evidence type="ECO:0000313" key="5">
    <source>
        <dbReference type="Proteomes" id="UP000238081"/>
    </source>
</evidence>
<evidence type="ECO:0000313" key="4">
    <source>
        <dbReference type="EMBL" id="QMW92917.1"/>
    </source>
</evidence>
<feature type="domain" description="Endonuclease GajA/Old nuclease/RecF-like AAA" evidence="1">
    <location>
        <begin position="1"/>
        <end position="406"/>
    </location>
</feature>
<accession>A0A2S7F6B3</accession>
<evidence type="ECO:0000259" key="1">
    <source>
        <dbReference type="Pfam" id="PF13175"/>
    </source>
</evidence>